<evidence type="ECO:0000313" key="1">
    <source>
        <dbReference type="EMBL" id="MBM7838777.1"/>
    </source>
</evidence>
<accession>A0ABS2STF5</accession>
<evidence type="ECO:0000313" key="2">
    <source>
        <dbReference type="Proteomes" id="UP001179280"/>
    </source>
</evidence>
<comment type="caution">
    <text evidence="1">The sequence shown here is derived from an EMBL/GenBank/DDBJ whole genome shotgun (WGS) entry which is preliminary data.</text>
</comment>
<protein>
    <submittedName>
        <fullName evidence="1">Uncharacterized protein</fullName>
    </submittedName>
</protein>
<keyword evidence="2" id="KW-1185">Reference proteome</keyword>
<dbReference type="Proteomes" id="UP001179280">
    <property type="component" value="Unassembled WGS sequence"/>
</dbReference>
<organism evidence="1 2">
    <name type="scientific">Shouchella xiaoxiensis</name>
    <dbReference type="NCBI Taxonomy" id="766895"/>
    <lineage>
        <taxon>Bacteria</taxon>
        <taxon>Bacillati</taxon>
        <taxon>Bacillota</taxon>
        <taxon>Bacilli</taxon>
        <taxon>Bacillales</taxon>
        <taxon>Bacillaceae</taxon>
        <taxon>Shouchella</taxon>
    </lineage>
</organism>
<dbReference type="InterPro" id="IPR011050">
    <property type="entry name" value="Pectin_lyase_fold/virulence"/>
</dbReference>
<proteinExistence type="predicted"/>
<reference evidence="1" key="1">
    <citation type="submission" date="2021-01" db="EMBL/GenBank/DDBJ databases">
        <title>Genomic Encyclopedia of Type Strains, Phase IV (KMG-IV): sequencing the most valuable type-strain genomes for metagenomic binning, comparative biology and taxonomic classification.</title>
        <authorList>
            <person name="Goeker M."/>
        </authorList>
    </citation>
    <scope>NUCLEOTIDE SEQUENCE</scope>
    <source>
        <strain evidence="1">DSM 21943</strain>
    </source>
</reference>
<name>A0ABS2STF5_9BACI</name>
<dbReference type="InterPro" id="IPR006626">
    <property type="entry name" value="PbH1"/>
</dbReference>
<dbReference type="Gene3D" id="2.160.20.10">
    <property type="entry name" value="Single-stranded right-handed beta-helix, Pectin lyase-like"/>
    <property type="match status" value="2"/>
</dbReference>
<gene>
    <name evidence="1" type="ORF">JOC54_002036</name>
</gene>
<dbReference type="PANTHER" id="PTHR11319">
    <property type="entry name" value="G PROTEIN-COUPLED RECEPTOR-RELATED"/>
    <property type="match status" value="1"/>
</dbReference>
<dbReference type="PANTHER" id="PTHR11319:SF35">
    <property type="entry name" value="OUTER MEMBRANE PROTEIN PMPC-RELATED"/>
    <property type="match status" value="1"/>
</dbReference>
<dbReference type="RefSeq" id="WP_204466049.1">
    <property type="nucleotide sequence ID" value="NZ_JAFBCV010000005.1"/>
</dbReference>
<dbReference type="InterPro" id="IPR012334">
    <property type="entry name" value="Pectin_lyas_fold"/>
</dbReference>
<dbReference type="EMBL" id="JAFBCV010000005">
    <property type="protein sequence ID" value="MBM7838777.1"/>
    <property type="molecule type" value="Genomic_DNA"/>
</dbReference>
<dbReference type="SMART" id="SM00710">
    <property type="entry name" value="PbH1"/>
    <property type="match status" value="17"/>
</dbReference>
<sequence>MVLVANEAQLLAAVAAQQSPLEITASFQISAQINVNYSTVITSQGPGIQTLSKVANFPLPGYMFNVINGATVTFQNITLDGNLAGNPEGIITNRSLISAQGGTVILDTNLTLQNNYAFQEGGGFYLRGLVGTPSGFIMRANATITGCISRTSGGGVMIARRNVGDSVTISGSAAIVNNRAQQGGGIFSSCYVDGVGSDLTIGDSVQIANNTAIGNGGGIYYTNLTNNSVPVSLLITGNALISGNQASGGAGVFFLSTNSLDQYTITAAPTFTNNTAVGNGGGSLLVANTGGANLTVTGGVFTGNSASIAGGLGVSTQIGGTVNITGAQFLNNQARAGAGGGFFYNNTSTTIPSTVTISAIDATGNQAGSNGGGIFVNGGPSLLTFNLDNSTIDQNRSGQSGGGVLINNDAGANAIVTNNRITNNQAGQAGGGFFFANQQAGQSTLQLSSNTLTTNTAQVEGGGLRLTGGLGVLNTTIQDCTIEGNVATTGNGGGVWFSNDTSHLIVTGSTFINANRSLAANGGGIYFNTSPAGTLTVSGDVVISNNQAGMAGALVSANGGGVCVITGSSNVEASVQIINNQAARNGGGYFIGGEGAHTFSGGTISGNVAGLSGGGIIQSGDNQVNLSGGIISNNRANANGGGYFVTANGVANLVGGSITANSALNGGGLYISNNGTATLSDRNILANNTADALAPGVFSGGTLNVAGNRELSNGLYILGLPNVAQIIGPLAGSVIQLNGTPYVSTNPQGTPIVVAIATPAYPTLTQADADAFLKPPVGFDGWEVRLEGTTQVVIAPIVYTITYAGLFPGQANPNPPTYTVTDLPIVLQDPEQIPGQQFLGFFDEAGNRVTVIPVGTTGNLVLTARFAEDQFLLTFFANDADGPPATNIPDPIPFAPNQIITIPLQIPLRPGFRFISWNTAPDGSGMTYLPGQSFIAPNSDLNLFAQYIPLGKPDYYKRAEKCRRLREKCCDYDKKCKD</sequence>
<dbReference type="SUPFAM" id="SSF51126">
    <property type="entry name" value="Pectin lyase-like"/>
    <property type="match status" value="3"/>
</dbReference>